<dbReference type="EMBL" id="JAMKFB020000004">
    <property type="protein sequence ID" value="KAL0195994.1"/>
    <property type="molecule type" value="Genomic_DNA"/>
</dbReference>
<accession>A0ABD0RBT0</accession>
<comment type="caution">
    <text evidence="2">The sequence shown here is derived from an EMBL/GenBank/DDBJ whole genome shotgun (WGS) entry which is preliminary data.</text>
</comment>
<feature type="region of interest" description="Disordered" evidence="1">
    <location>
        <begin position="46"/>
        <end position="66"/>
    </location>
</feature>
<feature type="non-terminal residue" evidence="2">
    <location>
        <position position="1"/>
    </location>
</feature>
<evidence type="ECO:0000313" key="2">
    <source>
        <dbReference type="EMBL" id="KAL0195994.1"/>
    </source>
</evidence>
<reference evidence="2 3" key="1">
    <citation type="submission" date="2024-05" db="EMBL/GenBank/DDBJ databases">
        <title>Genome sequencing and assembly of Indian major carp, Cirrhinus mrigala (Hamilton, 1822).</title>
        <authorList>
            <person name="Mohindra V."/>
            <person name="Chowdhury L.M."/>
            <person name="Lal K."/>
            <person name="Jena J.K."/>
        </authorList>
    </citation>
    <scope>NUCLEOTIDE SEQUENCE [LARGE SCALE GENOMIC DNA]</scope>
    <source>
        <strain evidence="2">CM1030</strain>
        <tissue evidence="2">Blood</tissue>
    </source>
</reference>
<evidence type="ECO:0000256" key="1">
    <source>
        <dbReference type="SAM" id="MobiDB-lite"/>
    </source>
</evidence>
<sequence>MSSKRPASPYGGTDGEVVMATSRQRLEDEEVDGHAVIHLPLSSYCSKVSPRSPRLLDSPPTLHANM</sequence>
<name>A0ABD0RBT0_CIRMR</name>
<feature type="non-terminal residue" evidence="2">
    <location>
        <position position="66"/>
    </location>
</feature>
<protein>
    <submittedName>
        <fullName evidence="2">Uncharacterized protein</fullName>
    </submittedName>
</protein>
<organism evidence="2 3">
    <name type="scientific">Cirrhinus mrigala</name>
    <name type="common">Mrigala</name>
    <dbReference type="NCBI Taxonomy" id="683832"/>
    <lineage>
        <taxon>Eukaryota</taxon>
        <taxon>Metazoa</taxon>
        <taxon>Chordata</taxon>
        <taxon>Craniata</taxon>
        <taxon>Vertebrata</taxon>
        <taxon>Euteleostomi</taxon>
        <taxon>Actinopterygii</taxon>
        <taxon>Neopterygii</taxon>
        <taxon>Teleostei</taxon>
        <taxon>Ostariophysi</taxon>
        <taxon>Cypriniformes</taxon>
        <taxon>Cyprinidae</taxon>
        <taxon>Labeoninae</taxon>
        <taxon>Labeonini</taxon>
        <taxon>Cirrhinus</taxon>
    </lineage>
</organism>
<gene>
    <name evidence="2" type="ORF">M9458_009566</name>
</gene>
<feature type="compositionally biased region" description="Low complexity" evidence="1">
    <location>
        <begin position="49"/>
        <end position="60"/>
    </location>
</feature>
<dbReference type="Proteomes" id="UP001529510">
    <property type="component" value="Unassembled WGS sequence"/>
</dbReference>
<evidence type="ECO:0000313" key="3">
    <source>
        <dbReference type="Proteomes" id="UP001529510"/>
    </source>
</evidence>
<dbReference type="AlphaFoldDB" id="A0ABD0RBT0"/>
<proteinExistence type="predicted"/>
<keyword evidence="3" id="KW-1185">Reference proteome</keyword>